<dbReference type="Gene3D" id="3.40.50.11820">
    <property type="match status" value="1"/>
</dbReference>
<protein>
    <submittedName>
        <fullName evidence="8">Glycosyltransferase</fullName>
    </submittedName>
</protein>
<comment type="subcellular location">
    <subcellularLocation>
        <location evidence="1">Cell membrane</location>
        <topology evidence="1">Peripheral membrane protein</topology>
    </subcellularLocation>
</comment>
<dbReference type="EMBL" id="WITJ01000014">
    <property type="protein sequence ID" value="MQW40242.1"/>
    <property type="molecule type" value="Genomic_DNA"/>
</dbReference>
<dbReference type="GO" id="GO:0047355">
    <property type="term" value="F:CDP-glycerol glycerophosphotransferase activity"/>
    <property type="evidence" value="ECO:0007669"/>
    <property type="project" value="InterPro"/>
</dbReference>
<keyword evidence="5" id="KW-0777">Teichoic acid biosynthesis</keyword>
<accession>A0A7X1Z9M0</accession>
<keyword evidence="6" id="KW-0472">Membrane</keyword>
<dbReference type="RefSeq" id="WP_153496905.1">
    <property type="nucleotide sequence ID" value="NZ_CBCRWP010000016.1"/>
</dbReference>
<evidence type="ECO:0000259" key="7">
    <source>
        <dbReference type="Pfam" id="PF00534"/>
    </source>
</evidence>
<keyword evidence="9" id="KW-1185">Reference proteome</keyword>
<dbReference type="Proteomes" id="UP000439550">
    <property type="component" value="Unassembled WGS sequence"/>
</dbReference>
<dbReference type="InterPro" id="IPR051612">
    <property type="entry name" value="Teichoic_Acid_Biosynth"/>
</dbReference>
<evidence type="ECO:0000256" key="6">
    <source>
        <dbReference type="ARBA" id="ARBA00023136"/>
    </source>
</evidence>
<organism evidence="8 9">
    <name type="scientific">Lactococcus hircilactis</name>
    <dbReference type="NCBI Taxonomy" id="1494462"/>
    <lineage>
        <taxon>Bacteria</taxon>
        <taxon>Bacillati</taxon>
        <taxon>Bacillota</taxon>
        <taxon>Bacilli</taxon>
        <taxon>Lactobacillales</taxon>
        <taxon>Streptococcaceae</taxon>
        <taxon>Lactococcus</taxon>
    </lineage>
</organism>
<evidence type="ECO:0000256" key="4">
    <source>
        <dbReference type="ARBA" id="ARBA00022679"/>
    </source>
</evidence>
<evidence type="ECO:0000256" key="3">
    <source>
        <dbReference type="ARBA" id="ARBA00022475"/>
    </source>
</evidence>
<dbReference type="PANTHER" id="PTHR37316">
    <property type="entry name" value="TEICHOIC ACID GLYCEROL-PHOSPHATE PRIMASE"/>
    <property type="match status" value="1"/>
</dbReference>
<sequence length="778" mass="89208">MTHIHLIGYNIFGLGGTSRANINLLTELSARPDITLVYSNQLAFSRTQLSSLKRDNPALSEVTFQPLSALIEASRNERCRDIFLISRESLFALAELLRRTYPHAFILGEIHTWLANVDEDSAAFFPYFDRLRVATPTIKADFIRKFHFDRVFDLHVSTQHLSALTEIPAALTKNFTMSVRFDEQQKNISYALRLWDYLVHIEKREFKLYIRGSGAADTLYHTLVRYYGLEQHVFINAENPPAHSIYLSTSRFETFGYSLAEALAKGQLVVTTAGDDGVIKENFGEMDHLFWLSGKLTADAQILIRATKTLPHPAATARNRHKLLENVGQFYQGLAREIQTPVKFDRQLTHRLSAVRREQLRSALTNSETSNVFLTFRNIYTQLRRFPLVGKVIVKPRVRQLGVQLADFFTQVVPEGKLHDNWIFIESFHGSNFSGDPKYLALAIKAARPNARIFVSSVNALVDVEIWNAGFETLRIGSTRYLHVFHQCKTIIVNGNTLDKAEKIHGQTIVQTWHGFPLKKMVNDLENPRQRTQEAHAFSPRMKKWDRLITSSHYNTQLLRSAFHLSENTHLKILETGAPRNAYLLAHKNDDAERKRIYEKMLNRPYNPATKFILFCPTWRRDNRRTLTQLDLKALMALLPDDYALIVKLHPLETALRKYYAKLDPRIHCFFNESTDIQELMLLSDILISDYSSAMFDFAHLHRKIICLTEDQADYAQKIGFYFDAADVGLTSRTYTTSALAAEILSPICPVNFDKITSELLSNDNLKTPNTLIKEILP</sequence>
<dbReference type="Gene3D" id="3.40.50.2000">
    <property type="entry name" value="Glycogen Phosphorylase B"/>
    <property type="match status" value="1"/>
</dbReference>
<dbReference type="OrthoDB" id="9811865at2"/>
<evidence type="ECO:0000256" key="1">
    <source>
        <dbReference type="ARBA" id="ARBA00004202"/>
    </source>
</evidence>
<name>A0A7X1Z9M0_9LACT</name>
<gene>
    <name evidence="8" type="ORF">GHI93_09915</name>
</gene>
<reference evidence="8 9" key="1">
    <citation type="submission" date="2019-10" db="EMBL/GenBank/DDBJ databases">
        <authorList>
            <person name="Dong K."/>
        </authorList>
    </citation>
    <scope>NUCLEOTIDE SEQUENCE [LARGE SCALE GENOMIC DNA]</scope>
    <source>
        <strain evidence="8 9">DSM 28960</strain>
    </source>
</reference>
<dbReference type="Pfam" id="PF04464">
    <property type="entry name" value="Glyphos_transf"/>
    <property type="match status" value="1"/>
</dbReference>
<dbReference type="GO" id="GO:0019350">
    <property type="term" value="P:teichoic acid biosynthetic process"/>
    <property type="evidence" value="ECO:0007669"/>
    <property type="project" value="UniProtKB-KW"/>
</dbReference>
<keyword evidence="4 8" id="KW-0808">Transferase</keyword>
<dbReference type="InterPro" id="IPR043149">
    <property type="entry name" value="TagF_N"/>
</dbReference>
<proteinExistence type="inferred from homology"/>
<dbReference type="GO" id="GO:0016757">
    <property type="term" value="F:glycosyltransferase activity"/>
    <property type="evidence" value="ECO:0007669"/>
    <property type="project" value="InterPro"/>
</dbReference>
<dbReference type="Gene3D" id="3.40.50.12580">
    <property type="match status" value="1"/>
</dbReference>
<dbReference type="InterPro" id="IPR007554">
    <property type="entry name" value="Glycerophosphate_synth"/>
</dbReference>
<comment type="caution">
    <text evidence="8">The sequence shown here is derived from an EMBL/GenBank/DDBJ whole genome shotgun (WGS) entry which is preliminary data.</text>
</comment>
<dbReference type="SUPFAM" id="SSF53756">
    <property type="entry name" value="UDP-Glycosyltransferase/glycogen phosphorylase"/>
    <property type="match status" value="2"/>
</dbReference>
<dbReference type="InterPro" id="IPR043148">
    <property type="entry name" value="TagF_C"/>
</dbReference>
<dbReference type="GO" id="GO:0005886">
    <property type="term" value="C:plasma membrane"/>
    <property type="evidence" value="ECO:0007669"/>
    <property type="project" value="UniProtKB-SubCell"/>
</dbReference>
<evidence type="ECO:0000256" key="5">
    <source>
        <dbReference type="ARBA" id="ARBA00022944"/>
    </source>
</evidence>
<evidence type="ECO:0000313" key="8">
    <source>
        <dbReference type="EMBL" id="MQW40242.1"/>
    </source>
</evidence>
<dbReference type="PANTHER" id="PTHR37316:SF3">
    <property type="entry name" value="TEICHOIC ACID GLYCEROL-PHOSPHATE TRANSFERASE"/>
    <property type="match status" value="1"/>
</dbReference>
<dbReference type="Pfam" id="PF00534">
    <property type="entry name" value="Glycos_transf_1"/>
    <property type="match status" value="1"/>
</dbReference>
<comment type="similarity">
    <text evidence="2">Belongs to the CDP-glycerol glycerophosphotransferase family.</text>
</comment>
<evidence type="ECO:0000313" key="9">
    <source>
        <dbReference type="Proteomes" id="UP000439550"/>
    </source>
</evidence>
<dbReference type="AlphaFoldDB" id="A0A7X1Z9M0"/>
<evidence type="ECO:0000256" key="2">
    <source>
        <dbReference type="ARBA" id="ARBA00010488"/>
    </source>
</evidence>
<feature type="domain" description="Glycosyl transferase family 1" evidence="7">
    <location>
        <begin position="171"/>
        <end position="277"/>
    </location>
</feature>
<keyword evidence="3" id="KW-1003">Cell membrane</keyword>
<dbReference type="InterPro" id="IPR001296">
    <property type="entry name" value="Glyco_trans_1"/>
</dbReference>